<dbReference type="EMBL" id="JBHRSJ010000010">
    <property type="protein sequence ID" value="MFC2971656.1"/>
    <property type="molecule type" value="Genomic_DNA"/>
</dbReference>
<dbReference type="NCBIfam" id="TIGR00738">
    <property type="entry name" value="rrf2_super"/>
    <property type="match status" value="1"/>
</dbReference>
<gene>
    <name evidence="2" type="ORF">ACFOJE_05430</name>
</gene>
<keyword evidence="1" id="KW-0238">DNA-binding</keyword>
<dbReference type="Gene3D" id="1.10.10.10">
    <property type="entry name" value="Winged helix-like DNA-binding domain superfamily/Winged helix DNA-binding domain"/>
    <property type="match status" value="1"/>
</dbReference>
<evidence type="ECO:0000313" key="2">
    <source>
        <dbReference type="EMBL" id="MFC2971656.1"/>
    </source>
</evidence>
<dbReference type="Pfam" id="PF02082">
    <property type="entry name" value="Rrf2"/>
    <property type="match status" value="1"/>
</dbReference>
<dbReference type="PROSITE" id="PS51197">
    <property type="entry name" value="HTH_RRF2_2"/>
    <property type="match status" value="1"/>
</dbReference>
<dbReference type="PANTHER" id="PTHR33221">
    <property type="entry name" value="WINGED HELIX-TURN-HELIX TRANSCRIPTIONAL REGULATOR, RRF2 FAMILY"/>
    <property type="match status" value="1"/>
</dbReference>
<accession>A0ABV7AQX0</accession>
<dbReference type="InterPro" id="IPR000944">
    <property type="entry name" value="Tscrpt_reg_Rrf2"/>
</dbReference>
<sequence>MQLTRFTDLGLRVMIYLTYQDRTLPVTIGEIARQFDVPHSNLSKVVSRMANLGWVQSVRGRNGGLGLAPEAQHLRLGFILRNLEETSQLIDCAEPACALKDTCLLKGALDAGLRAFYAKMDEYTLADVCKARTAETVIRLHQHFLSGDAR</sequence>
<comment type="caution">
    <text evidence="2">The sequence shown here is derived from an EMBL/GenBank/DDBJ whole genome shotgun (WGS) entry which is preliminary data.</text>
</comment>
<dbReference type="InterPro" id="IPR036390">
    <property type="entry name" value="WH_DNA-bd_sf"/>
</dbReference>
<protein>
    <submittedName>
        <fullName evidence="2">RrF2 family transcriptional regulator</fullName>
    </submittedName>
</protein>
<dbReference type="InterPro" id="IPR036388">
    <property type="entry name" value="WH-like_DNA-bd_sf"/>
</dbReference>
<keyword evidence="3" id="KW-1185">Reference proteome</keyword>
<evidence type="ECO:0000256" key="1">
    <source>
        <dbReference type="ARBA" id="ARBA00023125"/>
    </source>
</evidence>
<name>A0ABV7AQX0_9GAMM</name>
<dbReference type="PANTHER" id="PTHR33221:SF4">
    <property type="entry name" value="HTH-TYPE TRANSCRIPTIONAL REPRESSOR NSRR"/>
    <property type="match status" value="1"/>
</dbReference>
<organism evidence="2 3">
    <name type="scientific">Azotobacter bryophylli</name>
    <dbReference type="NCBI Taxonomy" id="1986537"/>
    <lineage>
        <taxon>Bacteria</taxon>
        <taxon>Pseudomonadati</taxon>
        <taxon>Pseudomonadota</taxon>
        <taxon>Gammaproteobacteria</taxon>
        <taxon>Pseudomonadales</taxon>
        <taxon>Pseudomonadaceae</taxon>
        <taxon>Azotobacter</taxon>
    </lineage>
</organism>
<reference evidence="3" key="1">
    <citation type="journal article" date="2019" name="Int. J. Syst. Evol. Microbiol.">
        <title>The Global Catalogue of Microorganisms (GCM) 10K type strain sequencing project: providing services to taxonomists for standard genome sequencing and annotation.</title>
        <authorList>
            <consortium name="The Broad Institute Genomics Platform"/>
            <consortium name="The Broad Institute Genome Sequencing Center for Infectious Disease"/>
            <person name="Wu L."/>
            <person name="Ma J."/>
        </authorList>
    </citation>
    <scope>NUCLEOTIDE SEQUENCE [LARGE SCALE GENOMIC DNA]</scope>
    <source>
        <strain evidence="3">KCTC 62195</strain>
    </source>
</reference>
<dbReference type="SUPFAM" id="SSF46785">
    <property type="entry name" value="Winged helix' DNA-binding domain"/>
    <property type="match status" value="1"/>
</dbReference>
<dbReference type="Proteomes" id="UP001595457">
    <property type="component" value="Unassembled WGS sequence"/>
</dbReference>
<dbReference type="RefSeq" id="WP_377813270.1">
    <property type="nucleotide sequence ID" value="NZ_JBHRSJ010000010.1"/>
</dbReference>
<evidence type="ECO:0000313" key="3">
    <source>
        <dbReference type="Proteomes" id="UP001595457"/>
    </source>
</evidence>
<proteinExistence type="predicted"/>